<sequence length="448" mass="51229">MEEYILSNMCRSEYRIKNSDSSVLFYFSPGNLSSTSNRCIPILAFLKEGRELINFSTARLFLDDEEIPSRINNFTIRSITNNPLDYGCHYIKIVVILSNEDIQEFHWSFIIEDELLDYNFYYGIPHSHTSYSDGVGTPTEAYEKAKSKGLDFLVITDHQGKLAKGNFNYDRSISLFGETAPKWEMLKLEAESMNFRYTNFAALYGFELSTTFWGHINIINSNTIITKKPSSIDELYTWLCMEENILLSINHPHRSPKTLPFTHNLDNFVNLYEVGNGSTTRIYTRTEENYYKALDYGWHIAAINGQDNHSDDWGESNNVTAAICKELSKASIINAIKLRRVYSTESKSLKLAVKGNGKWMGSVLNLKKGDVLDIHILAEDNISPIEKLQVITNEGKIAHEKIFGQGYKCEWNLRTPIDDEYKWYVVKVIHADGKVGISSALFVQDISL</sequence>
<dbReference type="SMART" id="SM00481">
    <property type="entry name" value="POLIIIAc"/>
    <property type="match status" value="1"/>
</dbReference>
<dbReference type="Proteomes" id="UP000632377">
    <property type="component" value="Unassembled WGS sequence"/>
</dbReference>
<dbReference type="InterPro" id="IPR003141">
    <property type="entry name" value="Pol/His_phosphatase_N"/>
</dbReference>
<reference evidence="2 3" key="1">
    <citation type="submission" date="2021-01" db="EMBL/GenBank/DDBJ databases">
        <title>Genome public.</title>
        <authorList>
            <person name="Liu C."/>
            <person name="Sun Q."/>
        </authorList>
    </citation>
    <scope>NUCLEOTIDE SEQUENCE [LARGE SCALE GENOMIC DNA]</scope>
    <source>
        <strain evidence="2 3">YIM B02515</strain>
    </source>
</reference>
<evidence type="ECO:0000313" key="3">
    <source>
        <dbReference type="Proteomes" id="UP000632377"/>
    </source>
</evidence>
<dbReference type="PANTHER" id="PTHR42924:SF3">
    <property type="entry name" value="POLYMERASE_HISTIDINOL PHOSPHATASE N-TERMINAL DOMAIN-CONTAINING PROTEIN"/>
    <property type="match status" value="1"/>
</dbReference>
<organism evidence="2 3">
    <name type="scientific">Clostridium rhizosphaerae</name>
    <dbReference type="NCBI Taxonomy" id="2803861"/>
    <lineage>
        <taxon>Bacteria</taxon>
        <taxon>Bacillati</taxon>
        <taxon>Bacillota</taxon>
        <taxon>Clostridia</taxon>
        <taxon>Eubacteriales</taxon>
        <taxon>Clostridiaceae</taxon>
        <taxon>Clostridium</taxon>
    </lineage>
</organism>
<protein>
    <submittedName>
        <fullName evidence="2">CehA/McbA family metallohydrolase</fullName>
    </submittedName>
</protein>
<dbReference type="NCBIfam" id="NF038032">
    <property type="entry name" value="CehA_McbA_metalo"/>
    <property type="match status" value="1"/>
</dbReference>
<keyword evidence="3" id="KW-1185">Reference proteome</keyword>
<dbReference type="EMBL" id="JAESWC010000009">
    <property type="protein sequence ID" value="MBL4936920.1"/>
    <property type="molecule type" value="Genomic_DNA"/>
</dbReference>
<dbReference type="Gene3D" id="3.20.20.140">
    <property type="entry name" value="Metal-dependent hydrolases"/>
    <property type="match status" value="1"/>
</dbReference>
<proteinExistence type="predicted"/>
<feature type="domain" description="Polymerase/histidinol phosphatase N-terminal" evidence="1">
    <location>
        <begin position="123"/>
        <end position="212"/>
    </location>
</feature>
<dbReference type="RefSeq" id="WP_202749677.1">
    <property type="nucleotide sequence ID" value="NZ_JAESWC010000009.1"/>
</dbReference>
<dbReference type="InterPro" id="IPR052018">
    <property type="entry name" value="PHP_domain"/>
</dbReference>
<gene>
    <name evidence="2" type="ORF">JK636_14295</name>
</gene>
<evidence type="ECO:0000313" key="2">
    <source>
        <dbReference type="EMBL" id="MBL4936920.1"/>
    </source>
</evidence>
<evidence type="ECO:0000259" key="1">
    <source>
        <dbReference type="SMART" id="SM00481"/>
    </source>
</evidence>
<dbReference type="PANTHER" id="PTHR42924">
    <property type="entry name" value="EXONUCLEASE"/>
    <property type="match status" value="1"/>
</dbReference>
<accession>A0ABS1TC51</accession>
<dbReference type="InterPro" id="IPR016195">
    <property type="entry name" value="Pol/histidinol_Pase-like"/>
</dbReference>
<dbReference type="SUPFAM" id="SSF89550">
    <property type="entry name" value="PHP domain-like"/>
    <property type="match status" value="1"/>
</dbReference>
<comment type="caution">
    <text evidence="2">The sequence shown here is derived from an EMBL/GenBank/DDBJ whole genome shotgun (WGS) entry which is preliminary data.</text>
</comment>
<name>A0ABS1TC51_9CLOT</name>